<dbReference type="Proteomes" id="UP000694400">
    <property type="component" value="Chromosome 5"/>
</dbReference>
<evidence type="ECO:0000256" key="11">
    <source>
        <dbReference type="ARBA" id="ARBA00023163"/>
    </source>
</evidence>
<reference evidence="36" key="1">
    <citation type="submission" date="2019-08" db="EMBL/GenBank/DDBJ databases">
        <title>Three high-quality genomes provides insights into domestication of ducks.</title>
        <authorList>
            <person name="Hou Z.C."/>
            <person name="Zhu F."/>
            <person name="Yin Z.T."/>
            <person name="Zhang F."/>
        </authorList>
    </citation>
    <scope>NUCLEOTIDE SEQUENCE [LARGE SCALE GENOMIC DNA]</scope>
</reference>
<organism evidence="36 37">
    <name type="scientific">Anas platyrhynchos</name>
    <name type="common">Mallard</name>
    <name type="synonym">Anas boschas</name>
    <dbReference type="NCBI Taxonomy" id="8839"/>
    <lineage>
        <taxon>Eukaryota</taxon>
        <taxon>Metazoa</taxon>
        <taxon>Chordata</taxon>
        <taxon>Craniata</taxon>
        <taxon>Vertebrata</taxon>
        <taxon>Euteleostomi</taxon>
        <taxon>Archelosauria</taxon>
        <taxon>Archosauria</taxon>
        <taxon>Dinosauria</taxon>
        <taxon>Saurischia</taxon>
        <taxon>Theropoda</taxon>
        <taxon>Coelurosauria</taxon>
        <taxon>Aves</taxon>
        <taxon>Neognathae</taxon>
        <taxon>Galloanserae</taxon>
        <taxon>Anseriformes</taxon>
        <taxon>Anatidae</taxon>
        <taxon>Anatinae</taxon>
        <taxon>Anas</taxon>
    </lineage>
</organism>
<evidence type="ECO:0000256" key="30">
    <source>
        <dbReference type="ARBA" id="ARBA00080338"/>
    </source>
</evidence>
<dbReference type="PANTHER" id="PTHR16557:SF2">
    <property type="entry name" value="NUCLEIC ACID DIOXYGENASE ALKBH1"/>
    <property type="match status" value="1"/>
</dbReference>
<dbReference type="GO" id="GO:0141131">
    <property type="term" value="F:DNA N6-methyladenine demethylase activity"/>
    <property type="evidence" value="ECO:0007669"/>
    <property type="project" value="UniProtKB-EC"/>
</dbReference>
<evidence type="ECO:0000256" key="15">
    <source>
        <dbReference type="ARBA" id="ARBA00023268"/>
    </source>
</evidence>
<comment type="cofactor">
    <cofactor evidence="33">
        <name>Fe(2+)</name>
        <dbReference type="ChEBI" id="CHEBI:29033"/>
    </cofactor>
    <text evidence="33">Binds 1 Fe(2+) ion per subunit.</text>
</comment>
<dbReference type="PANTHER" id="PTHR16557">
    <property type="entry name" value="ALKYLATED DNA REPAIR PROTEIN ALKB-RELATED"/>
    <property type="match status" value="1"/>
</dbReference>
<dbReference type="SUPFAM" id="SSF51197">
    <property type="entry name" value="Clavaminate synthase-like"/>
    <property type="match status" value="1"/>
</dbReference>
<evidence type="ECO:0000313" key="36">
    <source>
        <dbReference type="Ensembl" id="ENSAPLP00020009390.1"/>
    </source>
</evidence>
<dbReference type="Gene3D" id="2.60.120.590">
    <property type="entry name" value="Alpha-ketoglutarate-dependent dioxygenase AlkB-like"/>
    <property type="match status" value="1"/>
</dbReference>
<keyword evidence="14" id="KW-0539">Nucleus</keyword>
<evidence type="ECO:0000256" key="18">
    <source>
        <dbReference type="ARBA" id="ARBA00050564"/>
    </source>
</evidence>
<evidence type="ECO:0000256" key="1">
    <source>
        <dbReference type="ARBA" id="ARBA00004123"/>
    </source>
</evidence>
<evidence type="ECO:0000256" key="23">
    <source>
        <dbReference type="ARBA" id="ARBA00066586"/>
    </source>
</evidence>
<dbReference type="GO" id="GO:0005634">
    <property type="term" value="C:nucleus"/>
    <property type="evidence" value="ECO:0007669"/>
    <property type="project" value="UniProtKB-SubCell"/>
</dbReference>
<feature type="domain" description="Fe2OG dioxygenase" evidence="35">
    <location>
        <begin position="337"/>
        <end position="474"/>
    </location>
</feature>
<dbReference type="GO" id="GO:0008198">
    <property type="term" value="F:ferrous iron binding"/>
    <property type="evidence" value="ECO:0007669"/>
    <property type="project" value="TreeGrafter"/>
</dbReference>
<keyword evidence="3 33" id="KW-0479">Metal-binding</keyword>
<evidence type="ECO:0000256" key="12">
    <source>
        <dbReference type="ARBA" id="ARBA00023204"/>
    </source>
</evidence>
<evidence type="ECO:0000256" key="34">
    <source>
        <dbReference type="SAM" id="MobiDB-lite"/>
    </source>
</evidence>
<feature type="compositionally biased region" description="Pro residues" evidence="34">
    <location>
        <begin position="59"/>
        <end position="73"/>
    </location>
</feature>
<dbReference type="InterPro" id="IPR004574">
    <property type="entry name" value="Alkb"/>
</dbReference>
<evidence type="ECO:0000256" key="20">
    <source>
        <dbReference type="ARBA" id="ARBA00052237"/>
    </source>
</evidence>
<accession>A0A8B9SPW9</accession>
<dbReference type="AlphaFoldDB" id="A0A8B9SPW9"/>
<keyword evidence="9 33" id="KW-0408">Iron</keyword>
<dbReference type="InterPro" id="IPR005123">
    <property type="entry name" value="Oxoglu/Fe-dep_dioxygenase_dom"/>
</dbReference>
<comment type="catalytic activity">
    <reaction evidence="17">
        <text>a methylated nucleobase within DNA + 2-oxoglutarate + O2 = a nucleobase within DNA + formaldehyde + succinate + CO2</text>
        <dbReference type="Rhea" id="RHEA:30299"/>
        <dbReference type="Rhea" id="RHEA-COMP:12192"/>
        <dbReference type="Rhea" id="RHEA-COMP:12193"/>
        <dbReference type="ChEBI" id="CHEBI:15379"/>
        <dbReference type="ChEBI" id="CHEBI:16526"/>
        <dbReference type="ChEBI" id="CHEBI:16810"/>
        <dbReference type="ChEBI" id="CHEBI:16842"/>
        <dbReference type="ChEBI" id="CHEBI:30031"/>
        <dbReference type="ChEBI" id="CHEBI:32875"/>
        <dbReference type="ChEBI" id="CHEBI:64428"/>
        <dbReference type="EC" id="1.14.11.33"/>
    </reaction>
</comment>
<evidence type="ECO:0000256" key="32">
    <source>
        <dbReference type="ARBA" id="ARBA00081604"/>
    </source>
</evidence>
<evidence type="ECO:0000256" key="17">
    <source>
        <dbReference type="ARBA" id="ARBA00050106"/>
    </source>
</evidence>
<evidence type="ECO:0000256" key="19">
    <source>
        <dbReference type="ARBA" id="ARBA00052138"/>
    </source>
</evidence>
<dbReference type="GO" id="GO:0035516">
    <property type="term" value="F:broad specificity oxidative DNA demethylase activity"/>
    <property type="evidence" value="ECO:0007669"/>
    <property type="project" value="UniProtKB-EC"/>
</dbReference>
<evidence type="ECO:0000256" key="13">
    <source>
        <dbReference type="ARBA" id="ARBA00023239"/>
    </source>
</evidence>
<keyword evidence="7" id="KW-0223">Dioxygenase</keyword>
<proteinExistence type="predicted"/>
<dbReference type="InterPro" id="IPR027450">
    <property type="entry name" value="AlkB-like"/>
</dbReference>
<keyword evidence="4" id="KW-0227">DNA damage</keyword>
<evidence type="ECO:0000256" key="33">
    <source>
        <dbReference type="PIRSR" id="PIRSR604574-2"/>
    </source>
</evidence>
<dbReference type="GO" id="GO:0035515">
    <property type="term" value="F:oxidative RNA demethylase activity"/>
    <property type="evidence" value="ECO:0007669"/>
    <property type="project" value="TreeGrafter"/>
</dbReference>
<dbReference type="SMR" id="A0A8B9SPW9"/>
<dbReference type="GO" id="GO:0140078">
    <property type="term" value="F:class I DNA-(apurinic or apyrimidinic site) endonuclease activity"/>
    <property type="evidence" value="ECO:0007669"/>
    <property type="project" value="UniProtKB-EC"/>
</dbReference>
<dbReference type="EC" id="1.14.11.33" evidence="24"/>
<feature type="compositionally biased region" description="Low complexity" evidence="34">
    <location>
        <begin position="27"/>
        <end position="47"/>
    </location>
</feature>
<dbReference type="InterPro" id="IPR037151">
    <property type="entry name" value="AlkB-like_sf"/>
</dbReference>
<dbReference type="PROSITE" id="PS51471">
    <property type="entry name" value="FE2OG_OXY"/>
    <property type="match status" value="1"/>
</dbReference>
<feature type="compositionally biased region" description="Pro residues" evidence="34">
    <location>
        <begin position="106"/>
        <end position="117"/>
    </location>
</feature>
<evidence type="ECO:0000256" key="10">
    <source>
        <dbReference type="ARBA" id="ARBA00023015"/>
    </source>
</evidence>
<evidence type="ECO:0000256" key="7">
    <source>
        <dbReference type="ARBA" id="ARBA00022964"/>
    </source>
</evidence>
<comment type="catalytic activity">
    <reaction evidence="16">
        <text>an N(1)-methyladenosine in tRNA + 2-oxoglutarate + O2 = an adenosine in tRNA + formaldehyde + succinate + CO2</text>
        <dbReference type="Rhea" id="RHEA:54576"/>
        <dbReference type="Rhea" id="RHEA-COMP:10242"/>
        <dbReference type="Rhea" id="RHEA-COMP:12312"/>
        <dbReference type="ChEBI" id="CHEBI:15379"/>
        <dbReference type="ChEBI" id="CHEBI:16526"/>
        <dbReference type="ChEBI" id="CHEBI:16810"/>
        <dbReference type="ChEBI" id="CHEBI:16842"/>
        <dbReference type="ChEBI" id="CHEBI:30031"/>
        <dbReference type="ChEBI" id="CHEBI:74411"/>
        <dbReference type="ChEBI" id="CHEBI:74491"/>
    </reaction>
</comment>
<dbReference type="GO" id="GO:0042245">
    <property type="term" value="P:RNA repair"/>
    <property type="evidence" value="ECO:0007669"/>
    <property type="project" value="UniProtKB-KW"/>
</dbReference>
<comment type="subunit">
    <text evidence="22">Monomer. Interacts with DNAJB6.</text>
</comment>
<keyword evidence="6" id="KW-0810">Translation regulation</keyword>
<dbReference type="EC" id="1.14.11.51" evidence="23"/>
<dbReference type="GO" id="GO:1990983">
    <property type="term" value="P:regulation of translational initiation by tRNA modification"/>
    <property type="evidence" value="ECO:0007669"/>
    <property type="project" value="UniProtKB-ARBA"/>
</dbReference>
<protein>
    <recommendedName>
        <fullName evidence="25">Nucleic acid dioxygenase ALKBH1</fullName>
        <ecNumber evidence="24">1.14.11.33</ecNumber>
        <ecNumber evidence="23">1.14.11.51</ecNumber>
        <ecNumber evidence="2">4.2.99.18</ecNumber>
    </recommendedName>
    <alternativeName>
        <fullName evidence="28">Alkylated DNA repair protein alkB homolog 1</fullName>
    </alternativeName>
    <alternativeName>
        <fullName evidence="30">Alpha-ketoglutarate-dependent dioxygenase ABH1</fullName>
    </alternativeName>
    <alternativeName>
        <fullName evidence="26">DNA 6mA demethylase</fullName>
    </alternativeName>
    <alternativeName>
        <fullName evidence="27">DNA N6-methyl adenine demethylase ALKBH1</fullName>
    </alternativeName>
    <alternativeName>
        <fullName evidence="32">DNA lyase ABH1</fullName>
    </alternativeName>
    <alternativeName>
        <fullName evidence="29">DNA oxidative demethylase ALKBH1</fullName>
    </alternativeName>
    <alternativeName>
        <fullName evidence="31">mRNA N(3)-methylcytidine demethylase</fullName>
    </alternativeName>
</protein>
<evidence type="ECO:0000256" key="25">
    <source>
        <dbReference type="ARBA" id="ARBA00071276"/>
    </source>
</evidence>
<keyword evidence="11" id="KW-0804">Transcription</keyword>
<keyword evidence="8" id="KW-0560">Oxidoreductase</keyword>
<keyword evidence="12" id="KW-0234">DNA repair</keyword>
<evidence type="ECO:0000256" key="31">
    <source>
        <dbReference type="ARBA" id="ARBA00080514"/>
    </source>
</evidence>
<evidence type="ECO:0000256" key="2">
    <source>
        <dbReference type="ARBA" id="ARBA00012720"/>
    </source>
</evidence>
<dbReference type="FunFam" id="2.60.120.590:FF:000006">
    <property type="entry name" value="AlkB homolog 1, histone H2A dioxygenase"/>
    <property type="match status" value="1"/>
</dbReference>
<comment type="catalytic activity">
    <reaction evidence="20">
        <text>an N(3)-methylcytidine in mRNA + 2-oxoglutarate + O2 = a cytidine in mRNA + formaldehyde + succinate + CO2</text>
        <dbReference type="Rhea" id="RHEA:60920"/>
        <dbReference type="Rhea" id="RHEA-COMP:15145"/>
        <dbReference type="Rhea" id="RHEA-COMP:15713"/>
        <dbReference type="ChEBI" id="CHEBI:15379"/>
        <dbReference type="ChEBI" id="CHEBI:16526"/>
        <dbReference type="ChEBI" id="CHEBI:16810"/>
        <dbReference type="ChEBI" id="CHEBI:16842"/>
        <dbReference type="ChEBI" id="CHEBI:30031"/>
        <dbReference type="ChEBI" id="CHEBI:74894"/>
        <dbReference type="ChEBI" id="CHEBI:82748"/>
    </reaction>
    <physiologicalReaction direction="left-to-right" evidence="20">
        <dbReference type="Rhea" id="RHEA:60921"/>
    </physiologicalReaction>
</comment>
<evidence type="ECO:0000256" key="24">
    <source>
        <dbReference type="ARBA" id="ARBA00066725"/>
    </source>
</evidence>
<dbReference type="GO" id="GO:0006281">
    <property type="term" value="P:DNA repair"/>
    <property type="evidence" value="ECO:0007669"/>
    <property type="project" value="UniProtKB-KW"/>
</dbReference>
<dbReference type="GO" id="GO:0035513">
    <property type="term" value="P:oxidative RNA demethylation"/>
    <property type="evidence" value="ECO:0007669"/>
    <property type="project" value="TreeGrafter"/>
</dbReference>
<evidence type="ECO:0000256" key="29">
    <source>
        <dbReference type="ARBA" id="ARBA00079723"/>
    </source>
</evidence>
<evidence type="ECO:0000256" key="27">
    <source>
        <dbReference type="ARBA" id="ARBA00076973"/>
    </source>
</evidence>
<dbReference type="EC" id="4.2.99.18" evidence="2"/>
<feature type="binding site" evidence="33">
    <location>
        <position position="414"/>
    </location>
    <ligand>
        <name>Fe cation</name>
        <dbReference type="ChEBI" id="CHEBI:24875"/>
        <note>catalytic</note>
    </ligand>
</feature>
<feature type="binding site" evidence="33">
    <location>
        <position position="360"/>
    </location>
    <ligand>
        <name>Fe cation</name>
        <dbReference type="ChEBI" id="CHEBI:24875"/>
        <note>catalytic</note>
    </ligand>
</feature>
<evidence type="ECO:0000313" key="37">
    <source>
        <dbReference type="Proteomes" id="UP000694400"/>
    </source>
</evidence>
<evidence type="ECO:0000256" key="8">
    <source>
        <dbReference type="ARBA" id="ARBA00023002"/>
    </source>
</evidence>
<comment type="catalytic activity">
    <reaction evidence="21">
        <text>an N(6)-methyl-2'-deoxyadenosine in DNA + 2-oxoglutarate + O2 = a 2'-deoxyadenosine in DNA + formaldehyde + succinate + CO2</text>
        <dbReference type="Rhea" id="RHEA:49524"/>
        <dbReference type="Rhea" id="RHEA-COMP:12418"/>
        <dbReference type="Rhea" id="RHEA-COMP:12419"/>
        <dbReference type="ChEBI" id="CHEBI:15379"/>
        <dbReference type="ChEBI" id="CHEBI:16526"/>
        <dbReference type="ChEBI" id="CHEBI:16810"/>
        <dbReference type="ChEBI" id="CHEBI:16842"/>
        <dbReference type="ChEBI" id="CHEBI:30031"/>
        <dbReference type="ChEBI" id="CHEBI:90615"/>
        <dbReference type="ChEBI" id="CHEBI:90616"/>
        <dbReference type="EC" id="1.14.11.51"/>
    </reaction>
</comment>
<evidence type="ECO:0000256" key="22">
    <source>
        <dbReference type="ARBA" id="ARBA00063554"/>
    </source>
</evidence>
<evidence type="ECO:0000256" key="9">
    <source>
        <dbReference type="ARBA" id="ARBA00023004"/>
    </source>
</evidence>
<feature type="region of interest" description="Disordered" evidence="34">
    <location>
        <begin position="1"/>
        <end position="124"/>
    </location>
</feature>
<evidence type="ECO:0000256" key="26">
    <source>
        <dbReference type="ARBA" id="ARBA00076476"/>
    </source>
</evidence>
<evidence type="ECO:0000256" key="21">
    <source>
        <dbReference type="ARBA" id="ARBA00052866"/>
    </source>
</evidence>
<reference evidence="36" key="2">
    <citation type="submission" date="2025-08" db="UniProtKB">
        <authorList>
            <consortium name="Ensembl"/>
        </authorList>
    </citation>
    <scope>IDENTIFICATION</scope>
</reference>
<feature type="region of interest" description="Disordered" evidence="34">
    <location>
        <begin position="478"/>
        <end position="514"/>
    </location>
</feature>
<evidence type="ECO:0000256" key="28">
    <source>
        <dbReference type="ARBA" id="ARBA00077991"/>
    </source>
</evidence>
<keyword evidence="13" id="KW-0456">Lyase</keyword>
<evidence type="ECO:0000256" key="16">
    <source>
        <dbReference type="ARBA" id="ARBA00047457"/>
    </source>
</evidence>
<comment type="catalytic activity">
    <reaction evidence="19">
        <text>N(1)-methyladenosine(58) in tRNA + 2-oxoglutarate + O2 = adenosine(58) in tRNA + formaldehyde + succinate + CO2</text>
        <dbReference type="Rhea" id="RHEA:79019"/>
        <dbReference type="Rhea" id="RHEA-COMP:10365"/>
        <dbReference type="Rhea" id="RHEA-COMP:10366"/>
        <dbReference type="ChEBI" id="CHEBI:15379"/>
        <dbReference type="ChEBI" id="CHEBI:16526"/>
        <dbReference type="ChEBI" id="CHEBI:16810"/>
        <dbReference type="ChEBI" id="CHEBI:16842"/>
        <dbReference type="ChEBI" id="CHEBI:30031"/>
        <dbReference type="ChEBI" id="CHEBI:74411"/>
        <dbReference type="ChEBI" id="CHEBI:74491"/>
    </reaction>
</comment>
<evidence type="ECO:0000256" key="5">
    <source>
        <dbReference type="ARBA" id="ARBA00022800"/>
    </source>
</evidence>
<comment type="catalytic activity">
    <reaction evidence="18">
        <text>5-methylcytidine(34) in mitochondrial tRNA(Met) + 2 2-oxoglutarate + 2 O2 = 5-formylcytidine(34) in mitochondrial tRNA(Met) + 2 succinate + 2 CO2 + H2O</text>
        <dbReference type="Rhea" id="RHEA:54144"/>
        <dbReference type="Rhea" id="RHEA-COMP:13808"/>
        <dbReference type="Rhea" id="RHEA-COMP:13809"/>
        <dbReference type="ChEBI" id="CHEBI:15377"/>
        <dbReference type="ChEBI" id="CHEBI:15379"/>
        <dbReference type="ChEBI" id="CHEBI:16526"/>
        <dbReference type="ChEBI" id="CHEBI:16810"/>
        <dbReference type="ChEBI" id="CHEBI:30031"/>
        <dbReference type="ChEBI" id="CHEBI:74483"/>
        <dbReference type="ChEBI" id="CHEBI:138075"/>
    </reaction>
</comment>
<name>A0A8B9SPW9_ANAPL</name>
<dbReference type="Ensembl" id="ENSAPLT00020010111.1">
    <property type="protein sequence ID" value="ENSAPLP00020009390.1"/>
    <property type="gene ID" value="ENSAPLG00020006920.1"/>
</dbReference>
<keyword evidence="10" id="KW-0805">Transcription regulation</keyword>
<reference evidence="36" key="3">
    <citation type="submission" date="2025-09" db="UniProtKB">
        <authorList>
            <consortium name="Ensembl"/>
        </authorList>
    </citation>
    <scope>IDENTIFICATION</scope>
</reference>
<comment type="subcellular location">
    <subcellularLocation>
        <location evidence="1">Nucleus</location>
    </subcellularLocation>
</comment>
<evidence type="ECO:0000259" key="35">
    <source>
        <dbReference type="PROSITE" id="PS51471"/>
    </source>
</evidence>
<keyword evidence="15" id="KW-0511">Multifunctional enzyme</keyword>
<dbReference type="Pfam" id="PF13532">
    <property type="entry name" value="2OG-FeII_Oxy_2"/>
    <property type="match status" value="1"/>
</dbReference>
<sequence length="514" mass="55740">MPSGGGLPKALPAEGPSRPVPSRPGYSRRAAGTAARPRTARSTPSAPLRGETARLSHGPNPPATPGDPSPHPGPQAGRGGAAGRTHCSTPSRAHRPRRCRSFAVPSAPPAPRRPPPSCAAAAAAAAAAPGPPRLRAPPDRGAGPKMAAAAALGREGGEDAFRRLFRFYRRRDASELRGVLDFSAPGGQVFRSHLSISSVSDQDASRAGLQPVSRWKAYGLNGYPGFIFIRNPFLPGCQRHWVKQCLKLYTQKPNVCNLDLHMAPEKTIDLWGQSKEQLRRKGSSKCEPRSLLEKLRWVTLGYHYNWDTKKYTPNHHTPFPSDLAFLSEQVAAACGFQGFQAQAGILNYYHFDSSLGIHVDESELDHSRPLLSFSFGQSSIFLLGGLKREEAPTAMFMHSGDIMVMSGFSRLLHHAVPRVLPNPEGTALPSCLDQALPSDLPAGSVIEQSSEEDWQVCAKYLQSSRINMTIRQVLAEGQNFPEESGTEIKGQAPSEDGYHQENGRAKRHRANTDS</sequence>
<feature type="binding site" evidence="33">
    <location>
        <position position="358"/>
    </location>
    <ligand>
        <name>Fe cation</name>
        <dbReference type="ChEBI" id="CHEBI:24875"/>
        <note>catalytic</note>
    </ligand>
</feature>
<dbReference type="GO" id="GO:0005737">
    <property type="term" value="C:cytoplasm"/>
    <property type="evidence" value="ECO:0007669"/>
    <property type="project" value="TreeGrafter"/>
</dbReference>
<evidence type="ECO:0000256" key="4">
    <source>
        <dbReference type="ARBA" id="ARBA00022763"/>
    </source>
</evidence>
<evidence type="ECO:0000256" key="3">
    <source>
        <dbReference type="ARBA" id="ARBA00022723"/>
    </source>
</evidence>
<keyword evidence="5" id="KW-0692">RNA repair</keyword>
<evidence type="ECO:0000256" key="14">
    <source>
        <dbReference type="ARBA" id="ARBA00023242"/>
    </source>
</evidence>
<dbReference type="GO" id="GO:0141137">
    <property type="term" value="P:positive regulation of gene expression, epigenetic"/>
    <property type="evidence" value="ECO:0007669"/>
    <property type="project" value="UniProtKB-ARBA"/>
</dbReference>
<evidence type="ECO:0000256" key="6">
    <source>
        <dbReference type="ARBA" id="ARBA00022845"/>
    </source>
</evidence>
<feature type="compositionally biased region" description="Basic and acidic residues" evidence="34">
    <location>
        <begin position="496"/>
        <end position="514"/>
    </location>
</feature>